<evidence type="ECO:0000313" key="3">
    <source>
        <dbReference type="Proteomes" id="UP000515861"/>
    </source>
</evidence>
<proteinExistence type="predicted"/>
<accession>A0A7G9L411</accession>
<evidence type="ECO:0000256" key="1">
    <source>
        <dbReference type="SAM" id="Phobius"/>
    </source>
</evidence>
<dbReference type="AlphaFoldDB" id="A0A7G9L411"/>
<gene>
    <name evidence="2" type="ORF">H8M03_03175</name>
</gene>
<keyword evidence="3" id="KW-1185">Reference proteome</keyword>
<protein>
    <submittedName>
        <fullName evidence="2">PepSY domain-containing protein</fullName>
    </submittedName>
</protein>
<sequence>MIIKSIWLRKIHKWVGLVIGLQFLIWAISGAAMALISMDEVAGGDMAEPAQPPPIPGASGWAQVQRQLGDEPITAVAIRALPDRQLIQATTDRGIKLFDAGSGEPVSIDRSSAAAIAKAMHPEGSTPLRVMPLSKLTLAVREHELPIWRVDFADQKNSSYYVSGTTGELLERRNESWRLWDFFWMLHNMDYAQRTSFNHPLIIMVGFAMAWLAATGFWLLFRTMWRHDFAQFRRATSFGRREAAKLGD</sequence>
<dbReference type="Pfam" id="PF03929">
    <property type="entry name" value="PepSY_TM"/>
    <property type="match status" value="1"/>
</dbReference>
<keyword evidence="1" id="KW-0472">Membrane</keyword>
<evidence type="ECO:0000313" key="2">
    <source>
        <dbReference type="EMBL" id="QNM83360.1"/>
    </source>
</evidence>
<keyword evidence="1" id="KW-1133">Transmembrane helix</keyword>
<dbReference type="EMBL" id="CP060697">
    <property type="protein sequence ID" value="QNM83360.1"/>
    <property type="molecule type" value="Genomic_DNA"/>
</dbReference>
<dbReference type="Proteomes" id="UP000515861">
    <property type="component" value="Chromosome"/>
</dbReference>
<keyword evidence="1" id="KW-0812">Transmembrane</keyword>
<dbReference type="RefSeq" id="WP_187480315.1">
    <property type="nucleotide sequence ID" value="NZ_CP060697.1"/>
</dbReference>
<reference evidence="2 3" key="1">
    <citation type="submission" date="2020-08" db="EMBL/GenBank/DDBJ databases">
        <title>Sphingomonas sp. sand1-3 16S ribosomal RNA gene Genome sequencing and assembly.</title>
        <authorList>
            <person name="Kang M."/>
        </authorList>
    </citation>
    <scope>NUCLEOTIDE SEQUENCE [LARGE SCALE GENOMIC DNA]</scope>
    <source>
        <strain evidence="3">sand1-3</strain>
    </source>
</reference>
<name>A0A7G9L411_9SPHN</name>
<dbReference type="KEGG" id="ssau:H8M03_03175"/>
<organism evidence="2 3">
    <name type="scientific">Sphingomonas sabuli</name>
    <dbReference type="NCBI Taxonomy" id="2764186"/>
    <lineage>
        <taxon>Bacteria</taxon>
        <taxon>Pseudomonadati</taxon>
        <taxon>Pseudomonadota</taxon>
        <taxon>Alphaproteobacteria</taxon>
        <taxon>Sphingomonadales</taxon>
        <taxon>Sphingomonadaceae</taxon>
        <taxon>Sphingomonas</taxon>
    </lineage>
</organism>
<dbReference type="InterPro" id="IPR005625">
    <property type="entry name" value="PepSY-ass_TM"/>
</dbReference>
<feature type="transmembrane region" description="Helical" evidence="1">
    <location>
        <begin position="201"/>
        <end position="221"/>
    </location>
</feature>